<dbReference type="Gene3D" id="1.25.40.10">
    <property type="entry name" value="Tetratricopeptide repeat domain"/>
    <property type="match status" value="1"/>
</dbReference>
<proteinExistence type="predicted"/>
<comment type="caution">
    <text evidence="1">The sequence shown here is derived from an EMBL/GenBank/DDBJ whole genome shotgun (WGS) entry which is preliminary data.</text>
</comment>
<protein>
    <submittedName>
        <fullName evidence="1">Uncharacterized protein</fullName>
    </submittedName>
</protein>
<dbReference type="Proteomes" id="UP000664132">
    <property type="component" value="Unassembled WGS sequence"/>
</dbReference>
<organism evidence="1 2">
    <name type="scientific">Cadophora malorum</name>
    <dbReference type="NCBI Taxonomy" id="108018"/>
    <lineage>
        <taxon>Eukaryota</taxon>
        <taxon>Fungi</taxon>
        <taxon>Dikarya</taxon>
        <taxon>Ascomycota</taxon>
        <taxon>Pezizomycotina</taxon>
        <taxon>Leotiomycetes</taxon>
        <taxon>Helotiales</taxon>
        <taxon>Ploettnerulaceae</taxon>
        <taxon>Cadophora</taxon>
    </lineage>
</organism>
<evidence type="ECO:0000313" key="1">
    <source>
        <dbReference type="EMBL" id="KAG4422963.1"/>
    </source>
</evidence>
<evidence type="ECO:0000313" key="2">
    <source>
        <dbReference type="Proteomes" id="UP000664132"/>
    </source>
</evidence>
<gene>
    <name evidence="1" type="ORF">IFR04_003875</name>
</gene>
<keyword evidence="2" id="KW-1185">Reference proteome</keyword>
<reference evidence="1" key="1">
    <citation type="submission" date="2021-02" db="EMBL/GenBank/DDBJ databases">
        <title>Genome sequence Cadophora malorum strain M34.</title>
        <authorList>
            <person name="Stefanovic E."/>
            <person name="Vu D."/>
            <person name="Scully C."/>
            <person name="Dijksterhuis J."/>
            <person name="Roader J."/>
            <person name="Houbraken J."/>
        </authorList>
    </citation>
    <scope>NUCLEOTIDE SEQUENCE</scope>
    <source>
        <strain evidence="1">M34</strain>
    </source>
</reference>
<dbReference type="OrthoDB" id="432970at2759"/>
<dbReference type="AlphaFoldDB" id="A0A8H8BTG7"/>
<name>A0A8H8BTG7_9HELO</name>
<sequence length="90" mass="9814">MPSSGPFFSVTDKASFDNAQAARINHEAQVLQRSDDLANAERNHLEALRMKTAVSGENSIHVGLTENTLGELYLDVGLIDDARTSWSVVL</sequence>
<accession>A0A8H8BTG7</accession>
<dbReference type="EMBL" id="JAFJYH010000041">
    <property type="protein sequence ID" value="KAG4422963.1"/>
    <property type="molecule type" value="Genomic_DNA"/>
</dbReference>
<dbReference type="InterPro" id="IPR011990">
    <property type="entry name" value="TPR-like_helical_dom_sf"/>
</dbReference>